<reference evidence="4 5" key="1">
    <citation type="submission" date="2020-06" db="EMBL/GenBank/DDBJ databases">
        <authorList>
            <person name="Li R."/>
            <person name="Bekaert M."/>
        </authorList>
    </citation>
    <scope>NUCLEOTIDE SEQUENCE [LARGE SCALE GENOMIC DNA]</scope>
    <source>
        <strain evidence="5">wild</strain>
    </source>
</reference>
<evidence type="ECO:0000313" key="4">
    <source>
        <dbReference type="EMBL" id="CAC5392139.1"/>
    </source>
</evidence>
<evidence type="ECO:0000256" key="2">
    <source>
        <dbReference type="SAM" id="MobiDB-lite"/>
    </source>
</evidence>
<feature type="domain" description="BEN" evidence="3">
    <location>
        <begin position="80"/>
        <end position="179"/>
    </location>
</feature>
<dbReference type="Gene3D" id="1.10.10.2590">
    <property type="entry name" value="BEN domain"/>
    <property type="match status" value="1"/>
</dbReference>
<keyword evidence="1" id="KW-0175">Coiled coil</keyword>
<protein>
    <recommendedName>
        <fullName evidence="3">BEN domain-containing protein</fullName>
    </recommendedName>
</protein>
<dbReference type="OrthoDB" id="9048335at2759"/>
<dbReference type="Pfam" id="PF10523">
    <property type="entry name" value="BEN"/>
    <property type="match status" value="1"/>
</dbReference>
<dbReference type="Proteomes" id="UP000507470">
    <property type="component" value="Unassembled WGS sequence"/>
</dbReference>
<keyword evidence="5" id="KW-1185">Reference proteome</keyword>
<dbReference type="InterPro" id="IPR018379">
    <property type="entry name" value="BEN_domain"/>
</dbReference>
<feature type="compositionally biased region" description="Polar residues" evidence="2">
    <location>
        <begin position="126"/>
        <end position="135"/>
    </location>
</feature>
<organism evidence="4 5">
    <name type="scientific">Mytilus coruscus</name>
    <name type="common">Sea mussel</name>
    <dbReference type="NCBI Taxonomy" id="42192"/>
    <lineage>
        <taxon>Eukaryota</taxon>
        <taxon>Metazoa</taxon>
        <taxon>Spiralia</taxon>
        <taxon>Lophotrochozoa</taxon>
        <taxon>Mollusca</taxon>
        <taxon>Bivalvia</taxon>
        <taxon>Autobranchia</taxon>
        <taxon>Pteriomorphia</taxon>
        <taxon>Mytilida</taxon>
        <taxon>Mytiloidea</taxon>
        <taxon>Mytilidae</taxon>
        <taxon>Mytilinae</taxon>
        <taxon>Mytilus</taxon>
    </lineage>
</organism>
<gene>
    <name evidence="4" type="ORF">MCOR_27090</name>
</gene>
<accession>A0A6J8CAL7</accession>
<dbReference type="GO" id="GO:0003677">
    <property type="term" value="F:DNA binding"/>
    <property type="evidence" value="ECO:0007669"/>
    <property type="project" value="InterPro"/>
</dbReference>
<evidence type="ECO:0000256" key="1">
    <source>
        <dbReference type="SAM" id="Coils"/>
    </source>
</evidence>
<dbReference type="PROSITE" id="PS51457">
    <property type="entry name" value="BEN"/>
    <property type="match status" value="1"/>
</dbReference>
<sequence length="182" mass="20954">MVDTYTYIPKHAMSTGYNDSDESDSILSPPKKRKYEAACNSSARLDILESEVKRLKRKVKSLESREKENLQNKEELNTISTEVQEFNGFSVKELKNLIFTSTSIPTATELLLKKLFTTDEIKNHSISGKTKNSKCGTEGPRPPMDQEKLRIMSSIISEKFTDFSRKMLVEKIQNIQKVYRRH</sequence>
<evidence type="ECO:0000313" key="5">
    <source>
        <dbReference type="Proteomes" id="UP000507470"/>
    </source>
</evidence>
<proteinExistence type="predicted"/>
<feature type="coiled-coil region" evidence="1">
    <location>
        <begin position="45"/>
        <end position="72"/>
    </location>
</feature>
<evidence type="ECO:0000259" key="3">
    <source>
        <dbReference type="PROSITE" id="PS51457"/>
    </source>
</evidence>
<dbReference type="AlphaFoldDB" id="A0A6J8CAL7"/>
<feature type="region of interest" description="Disordered" evidence="2">
    <location>
        <begin position="126"/>
        <end position="145"/>
    </location>
</feature>
<name>A0A6J8CAL7_MYTCO</name>
<dbReference type="EMBL" id="CACVKT020004908">
    <property type="protein sequence ID" value="CAC5392139.1"/>
    <property type="molecule type" value="Genomic_DNA"/>
</dbReference>